<dbReference type="GO" id="GO:0005634">
    <property type="term" value="C:nucleus"/>
    <property type="evidence" value="ECO:0007669"/>
    <property type="project" value="UniProtKB-SubCell"/>
</dbReference>
<keyword evidence="3" id="KW-0805">Transcription regulation</keyword>
<dbReference type="InterPro" id="IPR036638">
    <property type="entry name" value="HLH_DNA-bd_sf"/>
</dbReference>
<organism evidence="7 8">
    <name type="scientific">Cyprinus carpio</name>
    <name type="common">Common carp</name>
    <dbReference type="NCBI Taxonomy" id="7962"/>
    <lineage>
        <taxon>Eukaryota</taxon>
        <taxon>Metazoa</taxon>
        <taxon>Chordata</taxon>
        <taxon>Craniata</taxon>
        <taxon>Vertebrata</taxon>
        <taxon>Euteleostomi</taxon>
        <taxon>Actinopterygii</taxon>
        <taxon>Neopterygii</taxon>
        <taxon>Teleostei</taxon>
        <taxon>Ostariophysi</taxon>
        <taxon>Cypriniformes</taxon>
        <taxon>Cyprinidae</taxon>
        <taxon>Cyprininae</taxon>
        <taxon>Cyprinus</taxon>
    </lineage>
</organism>
<dbReference type="AlphaFoldDB" id="A0A8C1J4Q4"/>
<dbReference type="SUPFAM" id="SSF47459">
    <property type="entry name" value="HLH, helix-loop-helix DNA-binding domain"/>
    <property type="match status" value="1"/>
</dbReference>
<dbReference type="InterPro" id="IPR011598">
    <property type="entry name" value="bHLH_dom"/>
</dbReference>
<reference evidence="7" key="1">
    <citation type="submission" date="2025-08" db="UniProtKB">
        <authorList>
            <consortium name="Ensembl"/>
        </authorList>
    </citation>
    <scope>IDENTIFICATION</scope>
</reference>
<dbReference type="InterPro" id="IPR050370">
    <property type="entry name" value="HES_HEY"/>
</dbReference>
<protein>
    <recommendedName>
        <fullName evidence="6">BHLH domain-containing protein</fullName>
    </recommendedName>
</protein>
<dbReference type="Ensembl" id="ENSCCRT00010029908.1">
    <property type="protein sequence ID" value="ENSCCRP00010027248.1"/>
    <property type="gene ID" value="ENSCCRG00010011693.1"/>
</dbReference>
<dbReference type="PANTHER" id="PTHR10985">
    <property type="entry name" value="BASIC HELIX-LOOP-HELIX TRANSCRIPTION FACTOR, HES-RELATED"/>
    <property type="match status" value="1"/>
</dbReference>
<evidence type="ECO:0000256" key="5">
    <source>
        <dbReference type="ARBA" id="ARBA00023242"/>
    </source>
</evidence>
<keyword evidence="2" id="KW-0678">Repressor</keyword>
<accession>A0A8C1J4Q4</accession>
<evidence type="ECO:0000313" key="8">
    <source>
        <dbReference type="Proteomes" id="UP000694427"/>
    </source>
</evidence>
<evidence type="ECO:0000313" key="7">
    <source>
        <dbReference type="Ensembl" id="ENSCCRP00010027248.1"/>
    </source>
</evidence>
<dbReference type="Pfam" id="PF00010">
    <property type="entry name" value="HLH"/>
    <property type="match status" value="1"/>
</dbReference>
<evidence type="ECO:0000256" key="4">
    <source>
        <dbReference type="ARBA" id="ARBA00023163"/>
    </source>
</evidence>
<evidence type="ECO:0000259" key="6">
    <source>
        <dbReference type="Pfam" id="PF00010"/>
    </source>
</evidence>
<keyword evidence="8" id="KW-1185">Reference proteome</keyword>
<name>A0A8C1J4Q4_CYPCA</name>
<keyword evidence="4" id="KW-0804">Transcription</keyword>
<dbReference type="Gene3D" id="4.10.280.10">
    <property type="entry name" value="Helix-loop-helix DNA-binding domain"/>
    <property type="match status" value="1"/>
</dbReference>
<sequence>RDPDMTPTIISKELLPLNNKVHSHPTYNRINSSIEQLKCLLAPEFLKQQPDSKLEKADILEVMLNFLQRHNSSSHAVNQGFSRRVGEIVHFLSKDEMKTQSQRRLLKHFQKLQTSCEQNRRKSVLPDQKTFSKDMNVNKSAIWRPW</sequence>
<dbReference type="Proteomes" id="UP000694427">
    <property type="component" value="Unplaced"/>
</dbReference>
<feature type="domain" description="BHLH" evidence="6">
    <location>
        <begin position="28"/>
        <end position="64"/>
    </location>
</feature>
<keyword evidence="5" id="KW-0539">Nucleus</keyword>
<comment type="subcellular location">
    <subcellularLocation>
        <location evidence="1">Nucleus</location>
    </subcellularLocation>
</comment>
<proteinExistence type="predicted"/>
<dbReference type="GO" id="GO:0046983">
    <property type="term" value="F:protein dimerization activity"/>
    <property type="evidence" value="ECO:0007669"/>
    <property type="project" value="InterPro"/>
</dbReference>
<evidence type="ECO:0000256" key="3">
    <source>
        <dbReference type="ARBA" id="ARBA00023015"/>
    </source>
</evidence>
<evidence type="ECO:0000256" key="1">
    <source>
        <dbReference type="ARBA" id="ARBA00004123"/>
    </source>
</evidence>
<reference evidence="7" key="2">
    <citation type="submission" date="2025-09" db="UniProtKB">
        <authorList>
            <consortium name="Ensembl"/>
        </authorList>
    </citation>
    <scope>IDENTIFICATION</scope>
</reference>
<evidence type="ECO:0000256" key="2">
    <source>
        <dbReference type="ARBA" id="ARBA00022491"/>
    </source>
</evidence>